<gene>
    <name evidence="7 10" type="primary">rnr</name>
    <name evidence="10" type="ORF">KL86APRO_10754</name>
</gene>
<accession>A0A212JAB9</accession>
<dbReference type="InterPro" id="IPR001900">
    <property type="entry name" value="RNase_II/R"/>
</dbReference>
<dbReference type="Pfam" id="PF17876">
    <property type="entry name" value="CSD2"/>
    <property type="match status" value="1"/>
</dbReference>
<organism evidence="10">
    <name type="scientific">uncultured Alphaproteobacteria bacterium</name>
    <dbReference type="NCBI Taxonomy" id="91750"/>
    <lineage>
        <taxon>Bacteria</taxon>
        <taxon>Pseudomonadati</taxon>
        <taxon>Pseudomonadota</taxon>
        <taxon>Alphaproteobacteria</taxon>
        <taxon>environmental samples</taxon>
    </lineage>
</organism>
<dbReference type="NCBIfam" id="TIGR00358">
    <property type="entry name" value="3_prime_RNase"/>
    <property type="match status" value="1"/>
</dbReference>
<dbReference type="NCBIfam" id="TIGR02063">
    <property type="entry name" value="RNase_R"/>
    <property type="match status" value="1"/>
</dbReference>
<keyword evidence="4 7" id="KW-0378">Hydrolase</keyword>
<comment type="function">
    <text evidence="7">3'-5' exoribonuclease that releases 5'-nucleoside monophosphates and is involved in maturation of structured RNAs.</text>
</comment>
<keyword evidence="5 7" id="KW-0269">Exonuclease</keyword>
<dbReference type="SUPFAM" id="SSF50249">
    <property type="entry name" value="Nucleic acid-binding proteins"/>
    <property type="match status" value="2"/>
</dbReference>
<dbReference type="InterPro" id="IPR003029">
    <property type="entry name" value="S1_domain"/>
</dbReference>
<evidence type="ECO:0000256" key="1">
    <source>
        <dbReference type="ARBA" id="ARBA00001849"/>
    </source>
</evidence>
<comment type="similarity">
    <text evidence="7">Belongs to the RNR ribonuclease family. RNase R subfamily.</text>
</comment>
<evidence type="ECO:0000256" key="7">
    <source>
        <dbReference type="HAMAP-Rule" id="MF_01895"/>
    </source>
</evidence>
<evidence type="ECO:0000256" key="6">
    <source>
        <dbReference type="ARBA" id="ARBA00022884"/>
    </source>
</evidence>
<keyword evidence="3 7" id="KW-0540">Nuclease</keyword>
<dbReference type="Pfam" id="PF00773">
    <property type="entry name" value="RNB"/>
    <property type="match status" value="1"/>
</dbReference>
<dbReference type="InterPro" id="IPR011805">
    <property type="entry name" value="RNase_R"/>
</dbReference>
<proteinExistence type="inferred from homology"/>
<dbReference type="InterPro" id="IPR040476">
    <property type="entry name" value="CSD2"/>
</dbReference>
<comment type="catalytic activity">
    <reaction evidence="1 7">
        <text>Exonucleolytic cleavage in the 3'- to 5'-direction to yield nucleoside 5'-phosphates.</text>
        <dbReference type="EC" id="3.1.13.1"/>
    </reaction>
</comment>
<dbReference type="Gene3D" id="2.40.50.140">
    <property type="entry name" value="Nucleic acid-binding proteins"/>
    <property type="match status" value="1"/>
</dbReference>
<dbReference type="GO" id="GO:0005829">
    <property type="term" value="C:cytosol"/>
    <property type="evidence" value="ECO:0007669"/>
    <property type="project" value="TreeGrafter"/>
</dbReference>
<evidence type="ECO:0000256" key="5">
    <source>
        <dbReference type="ARBA" id="ARBA00022839"/>
    </source>
</evidence>
<evidence type="ECO:0000256" key="4">
    <source>
        <dbReference type="ARBA" id="ARBA00022801"/>
    </source>
</evidence>
<dbReference type="EMBL" id="FLUO01000001">
    <property type="protein sequence ID" value="SBV96397.1"/>
    <property type="molecule type" value="Genomic_DNA"/>
</dbReference>
<dbReference type="GO" id="GO:0003723">
    <property type="term" value="F:RNA binding"/>
    <property type="evidence" value="ECO:0007669"/>
    <property type="project" value="UniProtKB-UniRule"/>
</dbReference>
<evidence type="ECO:0000256" key="8">
    <source>
        <dbReference type="SAM" id="MobiDB-lite"/>
    </source>
</evidence>
<dbReference type="PROSITE" id="PS01175">
    <property type="entry name" value="RIBONUCLEASE_II"/>
    <property type="match status" value="1"/>
</dbReference>
<dbReference type="SMART" id="SM00955">
    <property type="entry name" value="RNB"/>
    <property type="match status" value="1"/>
</dbReference>
<keyword evidence="6 7" id="KW-0694">RNA-binding</keyword>
<comment type="subcellular location">
    <subcellularLocation>
        <location evidence="7">Cytoplasm</location>
    </subcellularLocation>
</comment>
<sequence>MTAKKAPLPTKEQIAAFIREAGGDVGKREIARAFSITGDDRQYLKEVLRDLTADGRVRKGAKRAFADPATLPTVTVIEIHAADSEGDLLARPVTQADWDTAKAAGTDAPVIRVAKSDRIKPAVGVGDRLLARLEPQGRNRYLAKPIRRISHGAARILGIVEAAGDAFVLRATDRKASGEFVILAEDVGPARAGDLVTAELLPRRGNRYGAKQVRVVERLGNRADPKAFSLIALHANDIPYVFPEPAIRQAEAAKPVTALGDRVDLRKVPLVTIDGEDARDFDDAVFAEPDDDPQSPGGWHLIVAIADVAWYVRPGDALDRAAKERGNSVYFPDRVVPMLPEQLSNDLCSLRPDGDRPCMVAEMWIDAEGRKTRHRFFRALMRSAARLTYTQVQRAHDGQPDETAEPLMDAVIRPLYGAYRALDTARQARGTLDLDIPEKRILVDETGAVTGVQVRERFDSHKLIEEFMILANVAAAEALETARQPVVYRVHDEPSLEKLEALRTTLQTVGIRLAKGQVMQPKHFMRILEQAERLPAREMVHQMVLRTQAQAQYDFANIGHFGLALRRYAHFTSPIRRYADLLVHRALISGFGLGEGGLPPDALATADEVAAHISMTERRAAKAEREVVDRYAALYLADRVGARFQGRIGGVARFGLFVTLTETGADGLVPVSTLPGGDFYRHDEARNRLVGSRDGRVFALGDAVTVRLLEADPVTGSLVLALSEGEDDDAPPPPRDPQRFRTGPRRAPKPPKTPGKPGRGKVAKGNAKRRR</sequence>
<feature type="compositionally biased region" description="Basic residues" evidence="8">
    <location>
        <begin position="758"/>
        <end position="771"/>
    </location>
</feature>
<dbReference type="EC" id="3.1.13.1" evidence="7"/>
<dbReference type="PROSITE" id="PS50126">
    <property type="entry name" value="S1"/>
    <property type="match status" value="1"/>
</dbReference>
<dbReference type="AlphaFoldDB" id="A0A212JAB9"/>
<dbReference type="InterPro" id="IPR012340">
    <property type="entry name" value="NA-bd_OB-fold"/>
</dbReference>
<evidence type="ECO:0000256" key="2">
    <source>
        <dbReference type="ARBA" id="ARBA00022490"/>
    </source>
</evidence>
<dbReference type="InterPro" id="IPR004476">
    <property type="entry name" value="RNase_II/RNase_R"/>
</dbReference>
<evidence type="ECO:0000259" key="9">
    <source>
        <dbReference type="PROSITE" id="PS50126"/>
    </source>
</evidence>
<evidence type="ECO:0000313" key="10">
    <source>
        <dbReference type="EMBL" id="SBV96397.1"/>
    </source>
</evidence>
<evidence type="ECO:0000256" key="3">
    <source>
        <dbReference type="ARBA" id="ARBA00022722"/>
    </source>
</evidence>
<name>A0A212JAB9_9PROT</name>
<protein>
    <recommendedName>
        <fullName evidence="7">Ribonuclease R</fullName>
        <shortName evidence="7">RNase R</shortName>
        <ecNumber evidence="7">3.1.13.1</ecNumber>
    </recommendedName>
</protein>
<dbReference type="GO" id="GO:0008859">
    <property type="term" value="F:exoribonuclease II activity"/>
    <property type="evidence" value="ECO:0007669"/>
    <property type="project" value="UniProtKB-UniRule"/>
</dbReference>
<dbReference type="InterPro" id="IPR022966">
    <property type="entry name" value="RNase_II/R_CS"/>
</dbReference>
<dbReference type="SMART" id="SM00316">
    <property type="entry name" value="S1"/>
    <property type="match status" value="1"/>
</dbReference>
<dbReference type="HAMAP" id="MF_01895">
    <property type="entry name" value="RNase_R"/>
    <property type="match status" value="1"/>
</dbReference>
<dbReference type="Pfam" id="PF00575">
    <property type="entry name" value="S1"/>
    <property type="match status" value="1"/>
</dbReference>
<dbReference type="GO" id="GO:0006402">
    <property type="term" value="P:mRNA catabolic process"/>
    <property type="evidence" value="ECO:0007669"/>
    <property type="project" value="TreeGrafter"/>
</dbReference>
<dbReference type="InterPro" id="IPR050180">
    <property type="entry name" value="RNR_Ribonuclease"/>
</dbReference>
<feature type="region of interest" description="Disordered" evidence="8">
    <location>
        <begin position="723"/>
        <end position="771"/>
    </location>
</feature>
<dbReference type="PANTHER" id="PTHR23355:SF9">
    <property type="entry name" value="DIS3-LIKE EXONUCLEASE 2"/>
    <property type="match status" value="1"/>
</dbReference>
<dbReference type="CDD" id="cd04471">
    <property type="entry name" value="S1_RNase_R"/>
    <property type="match status" value="1"/>
</dbReference>
<keyword evidence="2 7" id="KW-0963">Cytoplasm</keyword>
<reference evidence="10" key="1">
    <citation type="submission" date="2016-04" db="EMBL/GenBank/DDBJ databases">
        <authorList>
            <person name="Evans L.H."/>
            <person name="Alamgir A."/>
            <person name="Owens N."/>
            <person name="Weber N.D."/>
            <person name="Virtaneva K."/>
            <person name="Barbian K."/>
            <person name="Babar A."/>
            <person name="Rosenke K."/>
        </authorList>
    </citation>
    <scope>NUCLEOTIDE SEQUENCE</scope>
    <source>
        <strain evidence="10">86</strain>
    </source>
</reference>
<feature type="domain" description="S1 motif" evidence="9">
    <location>
        <begin position="641"/>
        <end position="723"/>
    </location>
</feature>
<dbReference type="PANTHER" id="PTHR23355">
    <property type="entry name" value="RIBONUCLEASE"/>
    <property type="match status" value="1"/>
</dbReference>